<proteinExistence type="predicted"/>
<protein>
    <submittedName>
        <fullName evidence="1">RHS repeat-associated core domain-containing protein</fullName>
    </submittedName>
</protein>
<gene>
    <name evidence="1" type="ORF">NN484_00215</name>
</gene>
<dbReference type="Gene3D" id="2.180.10.10">
    <property type="entry name" value="RHS repeat-associated core"/>
    <property type="match status" value="1"/>
</dbReference>
<evidence type="ECO:0000313" key="1">
    <source>
        <dbReference type="EMBL" id="WDR36176.1"/>
    </source>
</evidence>
<accession>A0ABY7Z9D8</accession>
<organism evidence="1 2">
    <name type="scientific">Pseudomonas serboccidentalis</name>
    <dbReference type="NCBI Taxonomy" id="2964670"/>
    <lineage>
        <taxon>Bacteria</taxon>
        <taxon>Pseudomonadati</taxon>
        <taxon>Pseudomonadota</taxon>
        <taxon>Gammaproteobacteria</taxon>
        <taxon>Pseudomonadales</taxon>
        <taxon>Pseudomonadaceae</taxon>
        <taxon>Pseudomonas</taxon>
    </lineage>
</organism>
<name>A0ABY7Z9D8_9PSED</name>
<dbReference type="Proteomes" id="UP001222282">
    <property type="component" value="Chromosome"/>
</dbReference>
<reference evidence="1 2" key="1">
    <citation type="submission" date="2022-07" db="EMBL/GenBank/DDBJ databases">
        <authorList>
            <person name="Abrouk D."/>
            <person name="Moenne-Loccoz Y."/>
            <person name="Todorovic I."/>
            <person name="Raicevic V."/>
            <person name="Jovicic-Petrovic J."/>
        </authorList>
    </citation>
    <scope>NUCLEOTIDE SEQUENCE [LARGE SCALE GENOMIC DNA]</scope>
    <source>
        <strain evidence="2">IT-P374</strain>
    </source>
</reference>
<dbReference type="InterPro" id="IPR050708">
    <property type="entry name" value="T6SS_VgrG/RHS"/>
</dbReference>
<dbReference type="InterPro" id="IPR022385">
    <property type="entry name" value="Rhs_assc_core"/>
</dbReference>
<sequence length="944" mass="104963">MSKGIHARTPTVNAIDSRGLSVRHIDYYRCKAEERAQARITSSHHDTAARCSQQWDAGQTSTSMPPGLTSIKSFSGQVLRLHSADAGWRLSFPGEAGQLLEQWDSLGGHWKTAFDHELRPVSITQASPQQPARVIERLSYGDNSPACAALNQCGELIRHDDDAGTLLIDEYTFGSQPIRQTRHFLCSETPVDWPLEQAQRNLLHEAGPGYQTHWRYDADGAVIRQTDAGHHQHCFAFDVAGQLKSVSLKLNASLEEITLAKAFVYNAAGQLESQTSGNGVISNATFDPANGRLRSLTATASGTTLQDLHYQYDAVGNVMQIEDKAQSARFGNNQKVEAISRFTYDSLSRLTRASGREAASHLAPLQLATSPAIPIDASQLFNYTRHYDYDSRGNLIKLQHVREGHQYTRTLSIAGDSNRMLSWNQGDNRPDAAATFDANGNLQNLQPGKSLQWNPRNQLSSVVLVQREDGRNDHERYHYDSSGQRVRKIHTTYTSSVTHNREVRYLPGIEINSSTGQRLETINIQTGRGTVRCLHWREGQPAGIETDQLRYNLEDHLGSSTLELDNQALLISQEEYFPFGGTAWSANRSAVQARYRTLRYCGKERDASGLYYYGARYYAPWLQRWISPDPAGAIDGLNLYVMVGNNPLRYTDRHGNQKEESSLRQELATYPSILSEVNKRVGTLNYQLYNSTRKRDIIKRLFQRYAYNAGRHILALGAGLLALPTGPGGAVIATVATSLSIDAAAGKAEATRHLTVALYPQTRRLDPEEIKHEGQTAFYNVTAKLQYAKDVTLNPRSETGQKNLSVMATGFLLTKVLEVKGAWIPNFEASTQATKALDGLPGQKIERMNNALARLDDFLEQDSHAINAAFDALGVDEFYPEGLKGRLGQATDRAADAVGVDSSNLISRTSLQRDIAVSRATIQRGRELLFRHNERNKSQGRFFV</sequence>
<evidence type="ECO:0000313" key="2">
    <source>
        <dbReference type="Proteomes" id="UP001222282"/>
    </source>
</evidence>
<dbReference type="EMBL" id="CP101655">
    <property type="protein sequence ID" value="WDR36176.1"/>
    <property type="molecule type" value="Genomic_DNA"/>
</dbReference>
<keyword evidence="2" id="KW-1185">Reference proteome</keyword>
<dbReference type="NCBIfam" id="TIGR03696">
    <property type="entry name" value="Rhs_assc_core"/>
    <property type="match status" value="1"/>
</dbReference>
<dbReference type="PANTHER" id="PTHR32305">
    <property type="match status" value="1"/>
</dbReference>
<dbReference type="PANTHER" id="PTHR32305:SF15">
    <property type="entry name" value="PROTEIN RHSA-RELATED"/>
    <property type="match status" value="1"/>
</dbReference>
<dbReference type="RefSeq" id="WP_274658392.1">
    <property type="nucleotide sequence ID" value="NZ_CP101655.1"/>
</dbReference>